<comment type="caution">
    <text evidence="6">The sequence shown here is derived from an EMBL/GenBank/DDBJ whole genome shotgun (WGS) entry which is preliminary data.</text>
</comment>
<dbReference type="GO" id="GO:0051287">
    <property type="term" value="F:NAD binding"/>
    <property type="evidence" value="ECO:0007669"/>
    <property type="project" value="InterPro"/>
</dbReference>
<dbReference type="RefSeq" id="WP_053299018.1">
    <property type="nucleotide sequence ID" value="NZ_CADFGV010000008.1"/>
</dbReference>
<evidence type="ECO:0000313" key="7">
    <source>
        <dbReference type="Proteomes" id="UP001196915"/>
    </source>
</evidence>
<dbReference type="InterPro" id="IPR015815">
    <property type="entry name" value="HIBADH-related"/>
</dbReference>
<evidence type="ECO:0000313" key="6">
    <source>
        <dbReference type="EMBL" id="MBU9360657.1"/>
    </source>
</evidence>
<dbReference type="Proteomes" id="UP001196915">
    <property type="component" value="Unassembled WGS sequence"/>
</dbReference>
<accession>A0AAP2HRR5</accession>
<feature type="domain" description="6-phosphogluconate dehydrogenase NADP-binding" evidence="4">
    <location>
        <begin position="4"/>
        <end position="156"/>
    </location>
</feature>
<reference evidence="6" key="1">
    <citation type="submission" date="2021-06" db="EMBL/GenBank/DDBJ databases">
        <title>A collection of bacterial strains from the Burkholderia cepacia Research Laboratory and Repository.</title>
        <authorList>
            <person name="Lipuma J."/>
            <person name="Spilker T."/>
        </authorList>
    </citation>
    <scope>NUCLEOTIDE SEQUENCE</scope>
    <source>
        <strain evidence="6">AU37435</strain>
    </source>
</reference>
<dbReference type="InterPro" id="IPR036291">
    <property type="entry name" value="NAD(P)-bd_dom_sf"/>
</dbReference>
<proteinExistence type="predicted"/>
<dbReference type="GO" id="GO:0050661">
    <property type="term" value="F:NADP binding"/>
    <property type="evidence" value="ECO:0007669"/>
    <property type="project" value="InterPro"/>
</dbReference>
<evidence type="ECO:0000256" key="3">
    <source>
        <dbReference type="PIRSR" id="PIRSR000103-1"/>
    </source>
</evidence>
<gene>
    <name evidence="6" type="ORF">KTE52_30500</name>
</gene>
<dbReference type="InterPro" id="IPR002204">
    <property type="entry name" value="3-OH-isobutyrate_DH-rel_CS"/>
</dbReference>
<name>A0AAP2HRR5_9BURK</name>
<dbReference type="SUPFAM" id="SSF48179">
    <property type="entry name" value="6-phosphogluconate dehydrogenase C-terminal domain-like"/>
    <property type="match status" value="1"/>
</dbReference>
<evidence type="ECO:0000256" key="1">
    <source>
        <dbReference type="ARBA" id="ARBA00023002"/>
    </source>
</evidence>
<dbReference type="InterPro" id="IPR013328">
    <property type="entry name" value="6PGD_dom2"/>
</dbReference>
<dbReference type="GO" id="GO:0016054">
    <property type="term" value="P:organic acid catabolic process"/>
    <property type="evidence" value="ECO:0007669"/>
    <property type="project" value="UniProtKB-ARBA"/>
</dbReference>
<dbReference type="PANTHER" id="PTHR22981">
    <property type="entry name" value="3-HYDROXYISOBUTYRATE DEHYDROGENASE-RELATED"/>
    <property type="match status" value="1"/>
</dbReference>
<organism evidence="6 7">
    <name type="scientific">Burkholderia multivorans</name>
    <dbReference type="NCBI Taxonomy" id="87883"/>
    <lineage>
        <taxon>Bacteria</taxon>
        <taxon>Pseudomonadati</taxon>
        <taxon>Pseudomonadota</taxon>
        <taxon>Betaproteobacteria</taxon>
        <taxon>Burkholderiales</taxon>
        <taxon>Burkholderiaceae</taxon>
        <taxon>Burkholderia</taxon>
        <taxon>Burkholderia cepacia complex</taxon>
    </lineage>
</organism>
<evidence type="ECO:0000259" key="4">
    <source>
        <dbReference type="Pfam" id="PF03446"/>
    </source>
</evidence>
<feature type="domain" description="3-hydroxyisobutyrate dehydrogenase-like NAD-binding" evidence="5">
    <location>
        <begin position="165"/>
        <end position="285"/>
    </location>
</feature>
<dbReference type="EMBL" id="JAHPMX010000033">
    <property type="protein sequence ID" value="MBU9360657.1"/>
    <property type="molecule type" value="Genomic_DNA"/>
</dbReference>
<dbReference type="Pfam" id="PF03446">
    <property type="entry name" value="NAD_binding_2"/>
    <property type="match status" value="1"/>
</dbReference>
<dbReference type="PIRSF" id="PIRSF000103">
    <property type="entry name" value="HIBADH"/>
    <property type="match status" value="1"/>
</dbReference>
<dbReference type="InterPro" id="IPR029154">
    <property type="entry name" value="HIBADH-like_NADP-bd"/>
</dbReference>
<evidence type="ECO:0000259" key="5">
    <source>
        <dbReference type="Pfam" id="PF14833"/>
    </source>
</evidence>
<dbReference type="InterPro" id="IPR008927">
    <property type="entry name" value="6-PGluconate_DH-like_C_sf"/>
</dbReference>
<dbReference type="PANTHER" id="PTHR22981:SF7">
    <property type="entry name" value="3-HYDROXYISOBUTYRATE DEHYDROGENASE, MITOCHONDRIAL"/>
    <property type="match status" value="1"/>
</dbReference>
<keyword evidence="2" id="KW-0520">NAD</keyword>
<dbReference type="Pfam" id="PF14833">
    <property type="entry name" value="NAD_binding_11"/>
    <property type="match status" value="1"/>
</dbReference>
<feature type="active site" evidence="3">
    <location>
        <position position="171"/>
    </location>
</feature>
<dbReference type="SUPFAM" id="SSF51735">
    <property type="entry name" value="NAD(P)-binding Rossmann-fold domains"/>
    <property type="match status" value="1"/>
</dbReference>
<dbReference type="GO" id="GO:0016616">
    <property type="term" value="F:oxidoreductase activity, acting on the CH-OH group of donors, NAD or NADP as acceptor"/>
    <property type="evidence" value="ECO:0007669"/>
    <property type="project" value="TreeGrafter"/>
</dbReference>
<keyword evidence="1" id="KW-0560">Oxidoreductase</keyword>
<sequence length="296" mass="30809">MNGTIGFVGLGVMGMPMATRLAEAGHRPIVCDRDPARAQALLPLGVTSRATPAEVACEAATVFICLPDPAAVRDVTLGADGLIAGDSVRIVVDLSTTGPRVSADVARALSAHDIALVDAPVSGGRRGAAEGTLTVMAAGAEAPYREVEPLLAHLGVPVRCGDAPGLGQLLKVVNNLMSVCSLAVTAEAFALGRKAGLDPRLMLDVINRSSGRNSATEDKYPRAVLTRTFDFGFPVGQSLKDVDLCLAEADALAVPMPIGQLVKQMLMMTGATFGFAADFTHLARLTERWAHIEDGE</sequence>
<dbReference type="Gene3D" id="3.40.50.720">
    <property type="entry name" value="NAD(P)-binding Rossmann-like Domain"/>
    <property type="match status" value="1"/>
</dbReference>
<protein>
    <submittedName>
        <fullName evidence="6">NAD(P)-dependent oxidoreductase</fullName>
    </submittedName>
</protein>
<dbReference type="AlphaFoldDB" id="A0AAP2HRR5"/>
<dbReference type="PROSITE" id="PS00895">
    <property type="entry name" value="3_HYDROXYISOBUT_DH"/>
    <property type="match status" value="1"/>
</dbReference>
<evidence type="ECO:0000256" key="2">
    <source>
        <dbReference type="ARBA" id="ARBA00023027"/>
    </source>
</evidence>
<dbReference type="InterPro" id="IPR006115">
    <property type="entry name" value="6PGDH_NADP-bd"/>
</dbReference>
<dbReference type="Gene3D" id="1.10.1040.10">
    <property type="entry name" value="N-(1-d-carboxylethyl)-l-norvaline Dehydrogenase, domain 2"/>
    <property type="match status" value="1"/>
</dbReference>